<gene>
    <name evidence="1" type="ORF">MCOR_5936</name>
</gene>
<accession>A0A6J8ADI1</accession>
<sequence>MFKYMRQYATKFRDLVTFICVDDKCKVDFGEPGLAMSTGVWGEKSIVPTTSVLSAFNHDLGSKGSLIPSVCLEVNLRENQDGSFYRGKVHVTYKDSVFEPSTPWRHSVEIKDILQEKPTMPVLMIFSDGGPDHRITYHLVQLALIVLFKKLGIDTLIAGRTAPGNSWANPDEWIMSILNLAIQNISLMREELTSAMEQVLRSANSMNSMNDILIKSTKYPNLKEAWMESVKPLKTVLGERTSKLKLKEVPFTVHNAAQEVDINEFERQVLTCVDGNLELGKYTQQNVKSKLDYHEFLRTHCRERHYWFQIKECDNLTCCVAKMSDTEFPWLPDPMVSNDPAHYKPFDDVINTETTEVDGPSSQTQTAKAVAEEIQLIIMSQKMSDAYILNLSFTISRESEIKTCSPECEENCDALEGVVNVRLQIRL</sequence>
<dbReference type="Proteomes" id="UP000507470">
    <property type="component" value="Unassembled WGS sequence"/>
</dbReference>
<keyword evidence="2" id="KW-1185">Reference proteome</keyword>
<proteinExistence type="predicted"/>
<reference evidence="1 2" key="1">
    <citation type="submission" date="2020-06" db="EMBL/GenBank/DDBJ databases">
        <authorList>
            <person name="Li R."/>
            <person name="Bekaert M."/>
        </authorList>
    </citation>
    <scope>NUCLEOTIDE SEQUENCE [LARGE SCALE GENOMIC DNA]</scope>
    <source>
        <strain evidence="2">wild</strain>
    </source>
</reference>
<evidence type="ECO:0000313" key="2">
    <source>
        <dbReference type="Proteomes" id="UP000507470"/>
    </source>
</evidence>
<protein>
    <submittedName>
        <fullName evidence="1">Uncharacterized protein</fullName>
    </submittedName>
</protein>
<evidence type="ECO:0000313" key="1">
    <source>
        <dbReference type="EMBL" id="CAC5365130.1"/>
    </source>
</evidence>
<dbReference type="AlphaFoldDB" id="A0A6J8ADI1"/>
<name>A0A6J8ADI1_MYTCO</name>
<organism evidence="1 2">
    <name type="scientific">Mytilus coruscus</name>
    <name type="common">Sea mussel</name>
    <dbReference type="NCBI Taxonomy" id="42192"/>
    <lineage>
        <taxon>Eukaryota</taxon>
        <taxon>Metazoa</taxon>
        <taxon>Spiralia</taxon>
        <taxon>Lophotrochozoa</taxon>
        <taxon>Mollusca</taxon>
        <taxon>Bivalvia</taxon>
        <taxon>Autobranchia</taxon>
        <taxon>Pteriomorphia</taxon>
        <taxon>Mytilida</taxon>
        <taxon>Mytiloidea</taxon>
        <taxon>Mytilidae</taxon>
        <taxon>Mytilinae</taxon>
        <taxon>Mytilus</taxon>
    </lineage>
</organism>
<dbReference type="OrthoDB" id="10033767at2759"/>
<dbReference type="EMBL" id="CACVKT020001098">
    <property type="protein sequence ID" value="CAC5365130.1"/>
    <property type="molecule type" value="Genomic_DNA"/>
</dbReference>